<dbReference type="Proteomes" id="UP001164250">
    <property type="component" value="Chromosome 2"/>
</dbReference>
<name>A0ACC1C387_9ROSI</name>
<organism evidence="1 2">
    <name type="scientific">Pistacia atlantica</name>
    <dbReference type="NCBI Taxonomy" id="434234"/>
    <lineage>
        <taxon>Eukaryota</taxon>
        <taxon>Viridiplantae</taxon>
        <taxon>Streptophyta</taxon>
        <taxon>Embryophyta</taxon>
        <taxon>Tracheophyta</taxon>
        <taxon>Spermatophyta</taxon>
        <taxon>Magnoliopsida</taxon>
        <taxon>eudicotyledons</taxon>
        <taxon>Gunneridae</taxon>
        <taxon>Pentapetalae</taxon>
        <taxon>rosids</taxon>
        <taxon>malvids</taxon>
        <taxon>Sapindales</taxon>
        <taxon>Anacardiaceae</taxon>
        <taxon>Pistacia</taxon>
    </lineage>
</organism>
<proteinExistence type="predicted"/>
<keyword evidence="2" id="KW-1185">Reference proteome</keyword>
<reference evidence="2" key="1">
    <citation type="journal article" date="2023" name="G3 (Bethesda)">
        <title>Genome assembly and association tests identify interacting loci associated with vigor, precocity, and sex in interspecific pistachio rootstocks.</title>
        <authorList>
            <person name="Palmer W."/>
            <person name="Jacygrad E."/>
            <person name="Sagayaradj S."/>
            <person name="Cavanaugh K."/>
            <person name="Han R."/>
            <person name="Bertier L."/>
            <person name="Beede B."/>
            <person name="Kafkas S."/>
            <person name="Golino D."/>
            <person name="Preece J."/>
            <person name="Michelmore R."/>
        </authorList>
    </citation>
    <scope>NUCLEOTIDE SEQUENCE [LARGE SCALE GENOMIC DNA]</scope>
</reference>
<evidence type="ECO:0000313" key="2">
    <source>
        <dbReference type="Proteomes" id="UP001164250"/>
    </source>
</evidence>
<accession>A0ACC1C387</accession>
<gene>
    <name evidence="1" type="ORF">Patl1_19696</name>
</gene>
<evidence type="ECO:0000313" key="1">
    <source>
        <dbReference type="EMBL" id="KAJ0106600.1"/>
    </source>
</evidence>
<dbReference type="EMBL" id="CM047898">
    <property type="protein sequence ID" value="KAJ0106600.1"/>
    <property type="molecule type" value="Genomic_DNA"/>
</dbReference>
<comment type="caution">
    <text evidence="1">The sequence shown here is derived from an EMBL/GenBank/DDBJ whole genome shotgun (WGS) entry which is preliminary data.</text>
</comment>
<protein>
    <submittedName>
        <fullName evidence="1">Uncharacterized protein</fullName>
    </submittedName>
</protein>
<sequence length="54" mass="6441">MTVKGQKRWKCLHPDEVPVPQARREMQKAARIRNFVDQEQERPALASRSKWLCH</sequence>